<reference evidence="1 2" key="1">
    <citation type="journal article" date="2018" name="Mol. Biol. Evol.">
        <title>Broad Genomic Sampling Reveals a Smut Pathogenic Ancestry of the Fungal Clade Ustilaginomycotina.</title>
        <authorList>
            <person name="Kijpornyongpan T."/>
            <person name="Mondo S.J."/>
            <person name="Barry K."/>
            <person name="Sandor L."/>
            <person name="Lee J."/>
            <person name="Lipzen A."/>
            <person name="Pangilinan J."/>
            <person name="LaButti K."/>
            <person name="Hainaut M."/>
            <person name="Henrissat B."/>
            <person name="Grigoriev I.V."/>
            <person name="Spatafora J.W."/>
            <person name="Aime M.C."/>
        </authorList>
    </citation>
    <scope>NUCLEOTIDE SEQUENCE [LARGE SCALE GENOMIC DNA]</scope>
    <source>
        <strain evidence="1 2">SA 807</strain>
    </source>
</reference>
<accession>A0ACD0P1H2</accession>
<gene>
    <name evidence="1" type="ORF">IE53DRAFT_28649</name>
</gene>
<evidence type="ECO:0000313" key="1">
    <source>
        <dbReference type="EMBL" id="PWN51929.1"/>
    </source>
</evidence>
<dbReference type="EMBL" id="KZ819807">
    <property type="protein sequence ID" value="PWN51929.1"/>
    <property type="molecule type" value="Genomic_DNA"/>
</dbReference>
<protein>
    <submittedName>
        <fullName evidence="1">Uncharacterized protein</fullName>
    </submittedName>
</protein>
<dbReference type="Proteomes" id="UP000245626">
    <property type="component" value="Unassembled WGS sequence"/>
</dbReference>
<keyword evidence="2" id="KW-1185">Reference proteome</keyword>
<evidence type="ECO:0000313" key="2">
    <source>
        <dbReference type="Proteomes" id="UP000245626"/>
    </source>
</evidence>
<sequence>MAAAPPLSRDHAAGRSNEFGASQEEFEWGPNSIPPVSTHNVPWDEQIVPALRKRLEQESAKLDKRITRIEKSDGGWANASRDSFEKRKTSNQPRSGDSEAELEPPSSSDATLLGIGYPATPSKGNSIKQQTASAHLPRHGSLLGYRGERVRSVSTIARQHSTSSRPSQSFGTDPDATARARERARRLAKERAAKQGSPLPSKSSRDYEAQHPIDSSPLGRSFSDERSDPQSFPSSGASGDGATPDEAKQHNSGVRGNRSSFEQSRARTQSSPHHSFQGNPKMKSAAATQGVGGRQLPVRDKQGTPSRMGGFAESSASPPTTLARPHQDGQENDAFASGLPAQAPHPRSESQSSTLGYSMASKRASTISAQAYPASSLPSRGKSKYSPPTQDELDEFGPLGGLPKSERGRTTPLRSGSRRANGSPAQPDAFQSLSPKRSLQAPSPALARTTGSNTVDGIARDDLLAPSTAATPGAKARVMDWDEEIIPVVAKKLEQQRIMAGDPRLSRVDGLIDTWDRNGLPLSKSQFGMPLSNGGSLGRHVGGEASAEVLEMREMESKSDAERDDGRQEDSSLTKALRRPGDERRNGMLAAGGHHGTLAPNHETDGEVDPTTSRVVSKKSSRSNLSFKSHHSDRASGIHPEQPAEKSLQASYSSGGIPYTDGPHGSDLIGGETQDQRVLRKGLVTQGGLTHDHLHVGGDGGRGKKTGKAKGKLEDGDDAGGCKCAIM</sequence>
<proteinExistence type="predicted"/>
<name>A0ACD0P1H2_9BASI</name>
<organism evidence="1 2">
    <name type="scientific">Violaceomyces palustris</name>
    <dbReference type="NCBI Taxonomy" id="1673888"/>
    <lineage>
        <taxon>Eukaryota</taxon>
        <taxon>Fungi</taxon>
        <taxon>Dikarya</taxon>
        <taxon>Basidiomycota</taxon>
        <taxon>Ustilaginomycotina</taxon>
        <taxon>Ustilaginomycetes</taxon>
        <taxon>Violaceomycetales</taxon>
        <taxon>Violaceomycetaceae</taxon>
        <taxon>Violaceomyces</taxon>
    </lineage>
</organism>